<reference evidence="2" key="1">
    <citation type="submission" date="2014-09" db="EMBL/GenBank/DDBJ databases">
        <authorList>
            <person name="Mudge J."/>
            <person name="Ramaraj T."/>
            <person name="Lindquist I.E."/>
            <person name="Bharti A.K."/>
            <person name="Sundararajan A."/>
            <person name="Cameron C.T."/>
            <person name="Woodward J.E."/>
            <person name="May G.D."/>
            <person name="Brubaker C."/>
            <person name="Broadhvest J."/>
            <person name="Wilkins T.A."/>
        </authorList>
    </citation>
    <scope>NUCLEOTIDE SEQUENCE</scope>
    <source>
        <strain evidence="2">cv. AKA8401</strain>
    </source>
</reference>
<protein>
    <submittedName>
        <fullName evidence="1">Uncharacterized protein</fullName>
    </submittedName>
</protein>
<evidence type="ECO:0000313" key="1">
    <source>
        <dbReference type="EMBL" id="KHG15765.1"/>
    </source>
</evidence>
<proteinExistence type="predicted"/>
<dbReference type="AlphaFoldDB" id="A0A0B0NSG9"/>
<organism evidence="1 2">
    <name type="scientific">Gossypium arboreum</name>
    <name type="common">Tree cotton</name>
    <name type="synonym">Gossypium nanking</name>
    <dbReference type="NCBI Taxonomy" id="29729"/>
    <lineage>
        <taxon>Eukaryota</taxon>
        <taxon>Viridiplantae</taxon>
        <taxon>Streptophyta</taxon>
        <taxon>Embryophyta</taxon>
        <taxon>Tracheophyta</taxon>
        <taxon>Spermatophyta</taxon>
        <taxon>Magnoliopsida</taxon>
        <taxon>eudicotyledons</taxon>
        <taxon>Gunneridae</taxon>
        <taxon>Pentapetalae</taxon>
        <taxon>rosids</taxon>
        <taxon>malvids</taxon>
        <taxon>Malvales</taxon>
        <taxon>Malvaceae</taxon>
        <taxon>Malvoideae</taxon>
        <taxon>Gossypium</taxon>
    </lineage>
</organism>
<sequence>MNSENGMYRTTPFRCWSRTLWFCINLDSHAKMAYIYFEHSDIIILYVVHGVLWKCW</sequence>
<dbReference type="EMBL" id="KN404516">
    <property type="protein sequence ID" value="KHG15765.1"/>
    <property type="molecule type" value="Genomic_DNA"/>
</dbReference>
<evidence type="ECO:0000313" key="2">
    <source>
        <dbReference type="Proteomes" id="UP000032142"/>
    </source>
</evidence>
<dbReference type="Proteomes" id="UP000032142">
    <property type="component" value="Unassembled WGS sequence"/>
</dbReference>
<keyword evidence="2" id="KW-1185">Reference proteome</keyword>
<accession>A0A0B0NSG9</accession>
<gene>
    <name evidence="1" type="ORF">F383_20962</name>
</gene>
<name>A0A0B0NSG9_GOSAR</name>